<dbReference type="Proteomes" id="UP000439522">
    <property type="component" value="Unassembled WGS sequence"/>
</dbReference>
<dbReference type="EMBL" id="WTZA01000001">
    <property type="protein sequence ID" value="MXO74038.1"/>
    <property type="molecule type" value="Genomic_DNA"/>
</dbReference>
<sequence length="194" mass="21962">MSERLFHQGSGDMLCGLYCAAHLIACFKVKNKNPRNQMDFYVKAAELALQRLAESAQRLKLLTAEHLFEPKAENGGGFNDMALQRIFNGLEVADRENLRAIAFSSKRLKHLWGAEYLKGSHGHDILAQGARAVVNQSRENHWVTVEGRHPERGYVSYDPSLDDPKSLVETIPWKRGGIFVAEPEVIRYIYAQTH</sequence>
<comment type="caution">
    <text evidence="1">The sequence shown here is derived from an EMBL/GenBank/DDBJ whole genome shotgun (WGS) entry which is preliminary data.</text>
</comment>
<keyword evidence="2" id="KW-1185">Reference proteome</keyword>
<evidence type="ECO:0000313" key="1">
    <source>
        <dbReference type="EMBL" id="MXO74038.1"/>
    </source>
</evidence>
<protein>
    <submittedName>
        <fullName evidence="1">Uncharacterized protein</fullName>
    </submittedName>
</protein>
<dbReference type="OrthoDB" id="8419641at2"/>
<evidence type="ECO:0000313" key="2">
    <source>
        <dbReference type="Proteomes" id="UP000439522"/>
    </source>
</evidence>
<dbReference type="AlphaFoldDB" id="A0A6I4TCA4"/>
<organism evidence="1 2">
    <name type="scientific">Tsuneonella aeria</name>
    <dbReference type="NCBI Taxonomy" id="1837929"/>
    <lineage>
        <taxon>Bacteria</taxon>
        <taxon>Pseudomonadati</taxon>
        <taxon>Pseudomonadota</taxon>
        <taxon>Alphaproteobacteria</taxon>
        <taxon>Sphingomonadales</taxon>
        <taxon>Erythrobacteraceae</taxon>
        <taxon>Tsuneonella</taxon>
    </lineage>
</organism>
<gene>
    <name evidence="1" type="ORF">GRI40_02230</name>
</gene>
<accession>A0A6I4TCA4</accession>
<proteinExistence type="predicted"/>
<name>A0A6I4TCA4_9SPHN</name>
<dbReference type="RefSeq" id="WP_160609830.1">
    <property type="nucleotide sequence ID" value="NZ_WTZA01000001.1"/>
</dbReference>
<reference evidence="1 2" key="1">
    <citation type="submission" date="2019-12" db="EMBL/GenBank/DDBJ databases">
        <title>Genomic-based taxomic classification of the family Erythrobacteraceae.</title>
        <authorList>
            <person name="Xu L."/>
        </authorList>
    </citation>
    <scope>NUCLEOTIDE SEQUENCE [LARGE SCALE GENOMIC DNA]</scope>
    <source>
        <strain evidence="1 2">100921-2</strain>
    </source>
</reference>